<comment type="caution">
    <text evidence="1">The sequence shown here is derived from an EMBL/GenBank/DDBJ whole genome shotgun (WGS) entry which is preliminary data.</text>
</comment>
<reference evidence="1" key="1">
    <citation type="journal article" date="2021" name="PeerJ">
        <title>Extensive microbial diversity within the chicken gut microbiome revealed by metagenomics and culture.</title>
        <authorList>
            <person name="Gilroy R."/>
            <person name="Ravi A."/>
            <person name="Getino M."/>
            <person name="Pursley I."/>
            <person name="Horton D.L."/>
            <person name="Alikhan N.F."/>
            <person name="Baker D."/>
            <person name="Gharbi K."/>
            <person name="Hall N."/>
            <person name="Watson M."/>
            <person name="Adriaenssens E.M."/>
            <person name="Foster-Nyarko E."/>
            <person name="Jarju S."/>
            <person name="Secka A."/>
            <person name="Antonio M."/>
            <person name="Oren A."/>
            <person name="Chaudhuri R.R."/>
            <person name="La Ragione R."/>
            <person name="Hildebrand F."/>
            <person name="Pallen M.J."/>
        </authorList>
    </citation>
    <scope>NUCLEOTIDE SEQUENCE</scope>
    <source>
        <strain evidence="1">CHK188-11489</strain>
    </source>
</reference>
<evidence type="ECO:0000313" key="1">
    <source>
        <dbReference type="EMBL" id="HIZ62485.1"/>
    </source>
</evidence>
<protein>
    <submittedName>
        <fullName evidence="1">Uncharacterized protein</fullName>
    </submittedName>
</protein>
<evidence type="ECO:0000313" key="2">
    <source>
        <dbReference type="Proteomes" id="UP000824105"/>
    </source>
</evidence>
<name>A0A9D2FL96_9FIRM</name>
<dbReference type="EMBL" id="DXBF01000055">
    <property type="protein sequence ID" value="HIZ62485.1"/>
    <property type="molecule type" value="Genomic_DNA"/>
</dbReference>
<gene>
    <name evidence="1" type="ORF">H9724_06945</name>
</gene>
<dbReference type="AlphaFoldDB" id="A0A9D2FL96"/>
<sequence length="64" mass="6693">MNDNEKVAALQEQLLQDVNAAALPLAVKAMALENLLLRVRLAMDAAKAPAEEPSAAQEGAAHDA</sequence>
<accession>A0A9D2FL96</accession>
<proteinExistence type="predicted"/>
<organism evidence="1 2">
    <name type="scientific">Candidatus Gemmiger avistercoris</name>
    <dbReference type="NCBI Taxonomy" id="2838606"/>
    <lineage>
        <taxon>Bacteria</taxon>
        <taxon>Bacillati</taxon>
        <taxon>Bacillota</taxon>
        <taxon>Clostridia</taxon>
        <taxon>Eubacteriales</taxon>
        <taxon>Gemmiger</taxon>
    </lineage>
</organism>
<reference evidence="1" key="2">
    <citation type="submission" date="2021-04" db="EMBL/GenBank/DDBJ databases">
        <authorList>
            <person name="Gilroy R."/>
        </authorList>
    </citation>
    <scope>NUCLEOTIDE SEQUENCE</scope>
    <source>
        <strain evidence="1">CHK188-11489</strain>
    </source>
</reference>
<dbReference type="Proteomes" id="UP000824105">
    <property type="component" value="Unassembled WGS sequence"/>
</dbReference>